<feature type="compositionally biased region" description="Polar residues" evidence="1">
    <location>
        <begin position="144"/>
        <end position="159"/>
    </location>
</feature>
<dbReference type="EMBL" id="JAHHUM010001193">
    <property type="protein sequence ID" value="KAK5613713.1"/>
    <property type="molecule type" value="Genomic_DNA"/>
</dbReference>
<name>A0AAV9RXZ9_9TELE</name>
<evidence type="ECO:0000256" key="1">
    <source>
        <dbReference type="SAM" id="MobiDB-lite"/>
    </source>
</evidence>
<feature type="compositionally biased region" description="Pro residues" evidence="1">
    <location>
        <begin position="99"/>
        <end position="109"/>
    </location>
</feature>
<proteinExistence type="predicted"/>
<comment type="caution">
    <text evidence="2">The sequence shown here is derived from an EMBL/GenBank/DDBJ whole genome shotgun (WGS) entry which is preliminary data.</text>
</comment>
<dbReference type="Proteomes" id="UP001311232">
    <property type="component" value="Unassembled WGS sequence"/>
</dbReference>
<feature type="compositionally biased region" description="Basic and acidic residues" evidence="1">
    <location>
        <begin position="115"/>
        <end position="124"/>
    </location>
</feature>
<feature type="compositionally biased region" description="Low complexity" evidence="1">
    <location>
        <begin position="75"/>
        <end position="95"/>
    </location>
</feature>
<sequence length="251" mass="27412">MDHLYILDTTRPSGVIGHFASQYSPDANPVGTVADRTRDVPRTVRHNFSTFLPRQATKEEKHGLLSPNIKISYSYSSSSRLSPGTGSRGQQTQQRTPRRPSPQTPPPACTPGEPRLPRPAERHSSLQQCPGRPLDLLPVGDVPGTTSEEGVQEANSQDRCPSHLKLAPLDVEEQGCNSEPLPNAELLTIWISKFMAIGEGRNVDSPTGKSSELRFRLSSLFHHNGNRHSAPLLRQPATDPSVDLPLHASSS</sequence>
<organism evidence="2 3">
    <name type="scientific">Crenichthys baileyi</name>
    <name type="common">White River springfish</name>
    <dbReference type="NCBI Taxonomy" id="28760"/>
    <lineage>
        <taxon>Eukaryota</taxon>
        <taxon>Metazoa</taxon>
        <taxon>Chordata</taxon>
        <taxon>Craniata</taxon>
        <taxon>Vertebrata</taxon>
        <taxon>Euteleostomi</taxon>
        <taxon>Actinopterygii</taxon>
        <taxon>Neopterygii</taxon>
        <taxon>Teleostei</taxon>
        <taxon>Neoteleostei</taxon>
        <taxon>Acanthomorphata</taxon>
        <taxon>Ovalentaria</taxon>
        <taxon>Atherinomorphae</taxon>
        <taxon>Cyprinodontiformes</taxon>
        <taxon>Goodeidae</taxon>
        <taxon>Crenichthys</taxon>
    </lineage>
</organism>
<evidence type="ECO:0000313" key="3">
    <source>
        <dbReference type="Proteomes" id="UP001311232"/>
    </source>
</evidence>
<evidence type="ECO:0000313" key="2">
    <source>
        <dbReference type="EMBL" id="KAK5613713.1"/>
    </source>
</evidence>
<accession>A0AAV9RXZ9</accession>
<feature type="region of interest" description="Disordered" evidence="1">
    <location>
        <begin position="75"/>
        <end position="159"/>
    </location>
</feature>
<dbReference type="AlphaFoldDB" id="A0AAV9RXZ9"/>
<protein>
    <submittedName>
        <fullName evidence="2">Uncharacterized protein</fullName>
    </submittedName>
</protein>
<keyword evidence="3" id="KW-1185">Reference proteome</keyword>
<feature type="region of interest" description="Disordered" evidence="1">
    <location>
        <begin position="226"/>
        <end position="251"/>
    </location>
</feature>
<reference evidence="2 3" key="1">
    <citation type="submission" date="2021-06" db="EMBL/GenBank/DDBJ databases">
        <authorList>
            <person name="Palmer J.M."/>
        </authorList>
    </citation>
    <scope>NUCLEOTIDE SEQUENCE [LARGE SCALE GENOMIC DNA]</scope>
    <source>
        <strain evidence="2 3">MEX-2019</strain>
        <tissue evidence="2">Muscle</tissue>
    </source>
</reference>
<gene>
    <name evidence="2" type="ORF">CRENBAI_017389</name>
</gene>